<evidence type="ECO:0000256" key="1">
    <source>
        <dbReference type="ARBA" id="ARBA00006611"/>
    </source>
</evidence>
<dbReference type="InterPro" id="IPR027417">
    <property type="entry name" value="P-loop_NTPase"/>
</dbReference>
<organism evidence="3 4">
    <name type="scientific">candidate division WWE3 bacterium CG08_land_8_20_14_0_20_41_15</name>
    <dbReference type="NCBI Taxonomy" id="1975086"/>
    <lineage>
        <taxon>Bacteria</taxon>
        <taxon>Katanobacteria</taxon>
    </lineage>
</organism>
<dbReference type="InterPro" id="IPR050921">
    <property type="entry name" value="T4SS_GSP_E_ATPase"/>
</dbReference>
<gene>
    <name evidence="3" type="ORF">COT51_02460</name>
</gene>
<evidence type="ECO:0000259" key="2">
    <source>
        <dbReference type="PROSITE" id="PS00662"/>
    </source>
</evidence>
<comment type="caution">
    <text evidence="3">The sequence shown here is derived from an EMBL/GenBank/DDBJ whole genome shotgun (WGS) entry which is preliminary data.</text>
</comment>
<dbReference type="NCBIfam" id="TIGR01420">
    <property type="entry name" value="pilT_fam"/>
    <property type="match status" value="1"/>
</dbReference>
<dbReference type="Gene3D" id="3.40.50.300">
    <property type="entry name" value="P-loop containing nucleotide triphosphate hydrolases"/>
    <property type="match status" value="1"/>
</dbReference>
<dbReference type="GO" id="GO:0016887">
    <property type="term" value="F:ATP hydrolysis activity"/>
    <property type="evidence" value="ECO:0007669"/>
    <property type="project" value="InterPro"/>
</dbReference>
<protein>
    <submittedName>
        <fullName evidence="3">Type IV pili twitching motility protein PilT</fullName>
    </submittedName>
</protein>
<dbReference type="Pfam" id="PF00437">
    <property type="entry name" value="T2SSE"/>
    <property type="match status" value="1"/>
</dbReference>
<dbReference type="PANTHER" id="PTHR30486">
    <property type="entry name" value="TWITCHING MOTILITY PROTEIN PILT"/>
    <property type="match status" value="1"/>
</dbReference>
<dbReference type="PANTHER" id="PTHR30486:SF16">
    <property type="entry name" value="TWITCHING MOTILITY PROTEIN PILT"/>
    <property type="match status" value="1"/>
</dbReference>
<evidence type="ECO:0000313" key="4">
    <source>
        <dbReference type="Proteomes" id="UP000231098"/>
    </source>
</evidence>
<comment type="similarity">
    <text evidence="1">Belongs to the GSP E family.</text>
</comment>
<dbReference type="EMBL" id="PEYV01000041">
    <property type="protein sequence ID" value="PIS21481.1"/>
    <property type="molecule type" value="Genomic_DNA"/>
</dbReference>
<accession>A0A2H0X9F4</accession>
<reference evidence="4" key="1">
    <citation type="submission" date="2017-09" db="EMBL/GenBank/DDBJ databases">
        <title>Depth-based differentiation of microbial function through sediment-hosted aquifers and enrichment of novel symbionts in the deep terrestrial subsurface.</title>
        <authorList>
            <person name="Probst A.J."/>
            <person name="Ladd B."/>
            <person name="Jarett J.K."/>
            <person name="Geller-Mcgrath D.E."/>
            <person name="Sieber C.M.K."/>
            <person name="Emerson J.B."/>
            <person name="Anantharaman K."/>
            <person name="Thomas B.C."/>
            <person name="Malmstrom R."/>
            <person name="Stieglmeier M."/>
            <person name="Klingl A."/>
            <person name="Woyke T."/>
            <person name="Ryan C.M."/>
            <person name="Banfield J.F."/>
        </authorList>
    </citation>
    <scope>NUCLEOTIDE SEQUENCE [LARGE SCALE GENOMIC DNA]</scope>
</reference>
<dbReference type="SUPFAM" id="SSF52540">
    <property type="entry name" value="P-loop containing nucleoside triphosphate hydrolases"/>
    <property type="match status" value="1"/>
</dbReference>
<dbReference type="InterPro" id="IPR001482">
    <property type="entry name" value="T2SS/T4SS_dom"/>
</dbReference>
<dbReference type="Gene3D" id="3.30.450.90">
    <property type="match status" value="1"/>
</dbReference>
<name>A0A2H0X9F4_UNCKA</name>
<sequence length="351" mass="39050">MTIKDILEKAISSHASDIHINVGSPPTLRIEGELSPVPGTEVVTAEVAKEMVLELLTPTQKEIFLASKEFDLSYAYKDTRFRVNVYHQRGFMGVALRLIPFEIPTIEELGLPPVLSDFCKLPQGFVLITGPTGEGKSTTIAAMLESINRERSVHIVTVEDPIEYVFEPKLSIIDQREVHQDTHSWEIALRSVLREDPDIVLIGEMRDFETVSAAVTIAETGHLVFATLHTNSAAQTVDRIIDVFPENQQRQIRIQLASIIEGIISQRLVPSLDGRRVPATEILLANSAIRNIIREGKTHQIDNVIATSYDLGMISLERSLATLVKENKISSEVAKGYTLRPEEVSRLVSKV</sequence>
<dbReference type="CDD" id="cd01131">
    <property type="entry name" value="PilT"/>
    <property type="match status" value="1"/>
</dbReference>
<dbReference type="Proteomes" id="UP000231098">
    <property type="component" value="Unassembled WGS sequence"/>
</dbReference>
<feature type="domain" description="Bacterial type II secretion system protein E" evidence="2">
    <location>
        <begin position="193"/>
        <end position="207"/>
    </location>
</feature>
<dbReference type="PROSITE" id="PS00662">
    <property type="entry name" value="T2SP_E"/>
    <property type="match status" value="1"/>
</dbReference>
<evidence type="ECO:0000313" key="3">
    <source>
        <dbReference type="EMBL" id="PIS21481.1"/>
    </source>
</evidence>
<dbReference type="AlphaFoldDB" id="A0A2H0X9F4"/>
<proteinExistence type="inferred from homology"/>
<dbReference type="GO" id="GO:0005524">
    <property type="term" value="F:ATP binding"/>
    <property type="evidence" value="ECO:0007669"/>
    <property type="project" value="InterPro"/>
</dbReference>
<dbReference type="InterPro" id="IPR006321">
    <property type="entry name" value="PilT/PilU"/>
</dbReference>